<evidence type="ECO:0000256" key="1">
    <source>
        <dbReference type="ARBA" id="ARBA00004496"/>
    </source>
</evidence>
<evidence type="ECO:0000313" key="11">
    <source>
        <dbReference type="Proteomes" id="UP000325313"/>
    </source>
</evidence>
<dbReference type="InterPro" id="IPR012721">
    <property type="entry name" value="Chap_CCT_theta"/>
</dbReference>
<accession>A0A5B0S0W0</accession>
<feature type="region of interest" description="Disordered" evidence="9">
    <location>
        <begin position="1"/>
        <end position="44"/>
    </location>
</feature>
<keyword evidence="6 8" id="KW-0143">Chaperone</keyword>
<dbReference type="AlphaFoldDB" id="A0A5B0S0W0"/>
<dbReference type="GO" id="GO:0140662">
    <property type="term" value="F:ATP-dependent protein folding chaperone"/>
    <property type="evidence" value="ECO:0007669"/>
    <property type="project" value="InterPro"/>
</dbReference>
<dbReference type="SUPFAM" id="SSF54849">
    <property type="entry name" value="GroEL-intermediate domain like"/>
    <property type="match status" value="1"/>
</dbReference>
<organism evidence="10 11">
    <name type="scientific">Puccinia graminis f. sp. tritici</name>
    <dbReference type="NCBI Taxonomy" id="56615"/>
    <lineage>
        <taxon>Eukaryota</taxon>
        <taxon>Fungi</taxon>
        <taxon>Dikarya</taxon>
        <taxon>Basidiomycota</taxon>
        <taxon>Pucciniomycotina</taxon>
        <taxon>Pucciniomycetes</taxon>
        <taxon>Pucciniales</taxon>
        <taxon>Pucciniaceae</taxon>
        <taxon>Puccinia</taxon>
    </lineage>
</organism>
<evidence type="ECO:0000256" key="2">
    <source>
        <dbReference type="ARBA" id="ARBA00008020"/>
    </source>
</evidence>
<keyword evidence="5 8" id="KW-0067">ATP-binding</keyword>
<dbReference type="Gene3D" id="3.30.260.10">
    <property type="entry name" value="TCP-1-like chaperonin intermediate domain"/>
    <property type="match status" value="1"/>
</dbReference>
<comment type="subcellular location">
    <subcellularLocation>
        <location evidence="1">Cytoplasm</location>
    </subcellularLocation>
</comment>
<dbReference type="Proteomes" id="UP000325313">
    <property type="component" value="Unassembled WGS sequence"/>
</dbReference>
<dbReference type="InterPro" id="IPR027409">
    <property type="entry name" value="GroEL-like_apical_dom_sf"/>
</dbReference>
<dbReference type="InterPro" id="IPR017998">
    <property type="entry name" value="Chaperone_TCP-1"/>
</dbReference>
<dbReference type="NCBIfam" id="TIGR02346">
    <property type="entry name" value="chap_CCT_theta"/>
    <property type="match status" value="1"/>
</dbReference>
<proteinExistence type="inferred from homology"/>
<reference evidence="10 11" key="1">
    <citation type="submission" date="2019-05" db="EMBL/GenBank/DDBJ databases">
        <title>Emergence of the Ug99 lineage of the wheat stem rust pathogen through somatic hybridization.</title>
        <authorList>
            <person name="Li F."/>
            <person name="Upadhyaya N.M."/>
            <person name="Sperschneider J."/>
            <person name="Matny O."/>
            <person name="Nguyen-Phuc H."/>
            <person name="Mago R."/>
            <person name="Raley C."/>
            <person name="Miller M.E."/>
            <person name="Silverstein K.A.T."/>
            <person name="Henningsen E."/>
            <person name="Hirsch C.D."/>
            <person name="Visser B."/>
            <person name="Pretorius Z.A."/>
            <person name="Steffenson B.J."/>
            <person name="Schwessinger B."/>
            <person name="Dodds P.N."/>
            <person name="Figueroa M."/>
        </authorList>
    </citation>
    <scope>NUCLEOTIDE SEQUENCE [LARGE SCALE GENOMIC DNA]</scope>
    <source>
        <strain evidence="10 11">Ug99</strain>
    </source>
</reference>
<evidence type="ECO:0000256" key="5">
    <source>
        <dbReference type="ARBA" id="ARBA00022840"/>
    </source>
</evidence>
<dbReference type="InterPro" id="IPR027410">
    <property type="entry name" value="TCP-1-like_intermed_sf"/>
</dbReference>
<evidence type="ECO:0000313" key="10">
    <source>
        <dbReference type="EMBL" id="KAA1131368.1"/>
    </source>
</evidence>
<dbReference type="PANTHER" id="PTHR11353">
    <property type="entry name" value="CHAPERONIN"/>
    <property type="match status" value="1"/>
</dbReference>
<dbReference type="SUPFAM" id="SSF52029">
    <property type="entry name" value="GroEL apical domain-like"/>
    <property type="match status" value="1"/>
</dbReference>
<dbReference type="PROSITE" id="PS00750">
    <property type="entry name" value="TCP1_1"/>
    <property type="match status" value="1"/>
</dbReference>
<dbReference type="Gene3D" id="1.10.560.10">
    <property type="entry name" value="GroEL-like equatorial domain"/>
    <property type="match status" value="1"/>
</dbReference>
<evidence type="ECO:0000256" key="8">
    <source>
        <dbReference type="RuleBase" id="RU004187"/>
    </source>
</evidence>
<evidence type="ECO:0000256" key="4">
    <source>
        <dbReference type="ARBA" id="ARBA00022741"/>
    </source>
</evidence>
<dbReference type="PRINTS" id="PR00304">
    <property type="entry name" value="TCOMPLEXTCP1"/>
</dbReference>
<comment type="caution">
    <text evidence="10">The sequence shown here is derived from an EMBL/GenBank/DDBJ whole genome shotgun (WGS) entry which is preliminary data.</text>
</comment>
<keyword evidence="3" id="KW-0963">Cytoplasm</keyword>
<dbReference type="GO" id="GO:0051082">
    <property type="term" value="F:unfolded protein binding"/>
    <property type="evidence" value="ECO:0007669"/>
    <property type="project" value="InterPro"/>
</dbReference>
<dbReference type="FunFam" id="3.50.7.10:FF:000008">
    <property type="entry name" value="T-complex protein 1 subunit theta"/>
    <property type="match status" value="1"/>
</dbReference>
<dbReference type="SUPFAM" id="SSF48592">
    <property type="entry name" value="GroEL equatorial domain-like"/>
    <property type="match status" value="1"/>
</dbReference>
<gene>
    <name evidence="10" type="primary">CCT8_2</name>
    <name evidence="10" type="ORF">PGTUg99_032906</name>
</gene>
<evidence type="ECO:0000256" key="9">
    <source>
        <dbReference type="SAM" id="MobiDB-lite"/>
    </source>
</evidence>
<comment type="similarity">
    <text evidence="2 8">Belongs to the TCP-1 chaperonin family.</text>
</comment>
<dbReference type="GO" id="GO:0005832">
    <property type="term" value="C:chaperonin-containing T-complex"/>
    <property type="evidence" value="ECO:0007669"/>
    <property type="project" value="UniProtKB-ARBA"/>
</dbReference>
<evidence type="ECO:0000256" key="3">
    <source>
        <dbReference type="ARBA" id="ARBA00022490"/>
    </source>
</evidence>
<dbReference type="InterPro" id="IPR027413">
    <property type="entry name" value="GROEL-like_equatorial_sf"/>
</dbReference>
<evidence type="ECO:0000256" key="7">
    <source>
        <dbReference type="ARBA" id="ARBA00029602"/>
    </source>
</evidence>
<dbReference type="Gene3D" id="3.50.7.10">
    <property type="entry name" value="GroEL"/>
    <property type="match status" value="1"/>
</dbReference>
<dbReference type="GO" id="GO:0005524">
    <property type="term" value="F:ATP binding"/>
    <property type="evidence" value="ECO:0007669"/>
    <property type="project" value="UniProtKB-KW"/>
</dbReference>
<sequence>MHNEYAISPLEPHPSRSPENQGTQQIDHRARQTHPPSTKHHQELLEDAEPGRMSLRMPKADNMPLFKSGYTFASGIEEAVLRNIQAVSELSDLVRTSFGPQGRNKMVINHLEKLFVTSDAATILREMEVVHPAAKVLIMASQQQEAEIGDRTNLVLMFAGELLKKAESLLMMGLHPSEIVLGYELARDRAEEEIETMACDTLPSPLTKESLATALRTPLASKQFGNEDFLASLVSEACLSVMPSEPTLFNVDNVRVVKILGAGLSSSKVIKGMVFGREPEGVIKNATKAKVAVYTCGIDIAQTETKGTVLLRNSEELLDFSRSEEVLMEKIFKEIADSGVSVIVAGSSLGELALHYLNRYNIGVIKVLSKFDLRRLCRVVGATPLARLGAPTPEEAGYVDVFETIEVGGDRVTVFRQDDETKTRTSTIVLRGATTSSLDDVERAIDDGVNVIKGLLKDSRLCPGAGATEIELASRLLDYGEKTPGLSQHSIKKFSEALEVIPRTLAENAGLDSTEVLTRLYAVHQSKDSNSTSMGVDIQCESSDGVVDAKETKILDLLSGTSWAIRFASEAAMSILRVDSIIMSKAAGIVPPKQNPDWDQD</sequence>
<dbReference type="CDD" id="cd03341">
    <property type="entry name" value="TCP1_theta"/>
    <property type="match status" value="1"/>
</dbReference>
<dbReference type="Pfam" id="PF00118">
    <property type="entry name" value="Cpn60_TCP1"/>
    <property type="match status" value="1"/>
</dbReference>
<protein>
    <recommendedName>
        <fullName evidence="7">CCT-theta</fullName>
    </recommendedName>
</protein>
<keyword evidence="4 8" id="KW-0547">Nucleotide-binding</keyword>
<dbReference type="InterPro" id="IPR002423">
    <property type="entry name" value="Cpn60/GroEL/TCP-1"/>
</dbReference>
<dbReference type="EMBL" id="VDEP01000104">
    <property type="protein sequence ID" value="KAA1131368.1"/>
    <property type="molecule type" value="Genomic_DNA"/>
</dbReference>
<dbReference type="InterPro" id="IPR002194">
    <property type="entry name" value="Chaperonin_TCP-1_CS"/>
</dbReference>
<name>A0A5B0S0W0_PUCGR</name>
<evidence type="ECO:0000256" key="6">
    <source>
        <dbReference type="ARBA" id="ARBA00023186"/>
    </source>
</evidence>
<dbReference type="GO" id="GO:0016887">
    <property type="term" value="F:ATP hydrolysis activity"/>
    <property type="evidence" value="ECO:0007669"/>
    <property type="project" value="InterPro"/>
</dbReference>